<gene>
    <name evidence="2" type="primary">49</name>
    <name evidence="2" type="ORF">MACNCHEESE_49</name>
</gene>
<sequence length="77" mass="8572">MTAPAVVVEVEPLLLTREDAARTLGLSTKEVDRLRASGDLMPRRHGRKVLFPLAELRRFAEGLPVDLLTKKETETCS</sequence>
<name>I6W7W0_9CAUD</name>
<organism evidence="2 3">
    <name type="scientific">Mycobacterium phage MacnCheese</name>
    <dbReference type="NCBI Taxonomy" id="2927982"/>
    <lineage>
        <taxon>Viruses</taxon>
        <taxon>Duplodnaviria</taxon>
        <taxon>Heunggongvirae</taxon>
        <taxon>Uroviricota</taxon>
        <taxon>Caudoviricetes</taxon>
        <taxon>Weiservirinae</taxon>
        <taxon>Keshuvirus</taxon>
        <taxon>Keshuvirus macncheese</taxon>
    </lineage>
</organism>
<evidence type="ECO:0000313" key="2">
    <source>
        <dbReference type="EMBL" id="AFN37740.1"/>
    </source>
</evidence>
<proteinExistence type="predicted"/>
<accession>I6W7W0</accession>
<evidence type="ECO:0000313" key="3">
    <source>
        <dbReference type="Proteomes" id="UP000009002"/>
    </source>
</evidence>
<keyword evidence="3" id="KW-1185">Reference proteome</keyword>
<feature type="domain" description="Helix-turn-helix" evidence="1">
    <location>
        <begin position="14"/>
        <end position="62"/>
    </location>
</feature>
<evidence type="ECO:0000259" key="1">
    <source>
        <dbReference type="Pfam" id="PF12728"/>
    </source>
</evidence>
<protein>
    <submittedName>
        <fullName evidence="2">Excise</fullName>
    </submittedName>
</protein>
<dbReference type="EMBL" id="JX042579">
    <property type="protein sequence ID" value="AFN37740.1"/>
    <property type="molecule type" value="Genomic_DNA"/>
</dbReference>
<dbReference type="Proteomes" id="UP000009002">
    <property type="component" value="Segment"/>
</dbReference>
<dbReference type="RefSeq" id="YP_009638607.1">
    <property type="nucleotide sequence ID" value="NC_042338.1"/>
</dbReference>
<dbReference type="KEGG" id="vg:40235362"/>
<reference evidence="3" key="1">
    <citation type="submission" date="2012-05" db="EMBL/GenBank/DDBJ databases">
        <authorList>
            <person name="Everding T.M."/>
            <person name="Alkanani M.S."/>
            <person name="Bell A.C."/>
            <person name="Bohner A."/>
            <person name="Burghgraef A.L."/>
            <person name="DeVries J.T."/>
            <person name="Hooker S.J."/>
            <person name="Jansma C.A."/>
            <person name="Lang J.M."/>
            <person name="Lin J.Y."/>
            <person name="Newhof J.T."/>
            <person name="Noyes I.C.B."/>
            <person name="Schultz L.N."/>
            <person name="Stewart S.L."/>
            <person name="VandeHaar P.S."/>
            <person name="Vasquez J.A."/>
            <person name="Veldkamp K.L."/>
            <person name="Venema K.M."/>
            <person name="Westra V.A."/>
            <person name="Wrobel K.E."/>
            <person name="Harris A.D."/>
            <person name="Wertz J.T."/>
            <person name="DeJong R.J."/>
            <person name="Buck G.A."/>
            <person name="Campbell R."/>
            <person name="Carvalho M.R."/>
            <person name="Johnson A."/>
            <person name="Kettlewell J.M."/>
            <person name="Lee V."/>
            <person name="Loviza R."/>
            <person name="Renner D."/>
            <person name="Serrano M.G."/>
            <person name="Voegtly L.J."/>
            <person name="Walstead R."/>
            <person name="Wang Y.P."/>
            <person name="Bradley K.W."/>
            <person name="Khaja R."/>
            <person name="Lewis M.F."/>
            <person name="Barker L.P."/>
            <person name="Asai D.J."/>
            <person name="Bowman C.A."/>
            <person name="Russell D.A."/>
            <person name="Pope W.H."/>
            <person name="Jacobs-Sera D."/>
            <person name="Hendrix R.W."/>
            <person name="Hatfull G.F."/>
        </authorList>
    </citation>
    <scope>NUCLEOTIDE SEQUENCE [LARGE SCALE GENOMIC DNA]</scope>
</reference>
<dbReference type="InterPro" id="IPR041657">
    <property type="entry name" value="HTH_17"/>
</dbReference>
<dbReference type="GeneID" id="40235362"/>
<dbReference type="Pfam" id="PF12728">
    <property type="entry name" value="HTH_17"/>
    <property type="match status" value="1"/>
</dbReference>